<accession>A0A699TIT8</accession>
<dbReference type="EMBL" id="BKCJ011243112">
    <property type="protein sequence ID" value="GFD09118.1"/>
    <property type="molecule type" value="Genomic_DNA"/>
</dbReference>
<organism evidence="1">
    <name type="scientific">Tanacetum cinerariifolium</name>
    <name type="common">Dalmatian daisy</name>
    <name type="synonym">Chrysanthemum cinerariifolium</name>
    <dbReference type="NCBI Taxonomy" id="118510"/>
    <lineage>
        <taxon>Eukaryota</taxon>
        <taxon>Viridiplantae</taxon>
        <taxon>Streptophyta</taxon>
        <taxon>Embryophyta</taxon>
        <taxon>Tracheophyta</taxon>
        <taxon>Spermatophyta</taxon>
        <taxon>Magnoliopsida</taxon>
        <taxon>eudicotyledons</taxon>
        <taxon>Gunneridae</taxon>
        <taxon>Pentapetalae</taxon>
        <taxon>asterids</taxon>
        <taxon>campanulids</taxon>
        <taxon>Asterales</taxon>
        <taxon>Asteraceae</taxon>
        <taxon>Asteroideae</taxon>
        <taxon>Anthemideae</taxon>
        <taxon>Anthemidinae</taxon>
        <taxon>Tanacetum</taxon>
    </lineage>
</organism>
<proteinExistence type="predicted"/>
<protein>
    <submittedName>
        <fullName evidence="1">Uncharacterized protein</fullName>
    </submittedName>
</protein>
<sequence length="75" mass="8593">TREEAESRARGTIEIEVNRVTHLVVLDDKADPVREVLPELVSADGSLEVMQRGLDVVIQELYDHMMRSRFIESEL</sequence>
<gene>
    <name evidence="1" type="ORF">Tci_881087</name>
</gene>
<feature type="non-terminal residue" evidence="1">
    <location>
        <position position="1"/>
    </location>
</feature>
<dbReference type="AlphaFoldDB" id="A0A699TIT8"/>
<reference evidence="1" key="1">
    <citation type="journal article" date="2019" name="Sci. Rep.">
        <title>Draft genome of Tanacetum cinerariifolium, the natural source of mosquito coil.</title>
        <authorList>
            <person name="Yamashiro T."/>
            <person name="Shiraishi A."/>
            <person name="Satake H."/>
            <person name="Nakayama K."/>
        </authorList>
    </citation>
    <scope>NUCLEOTIDE SEQUENCE</scope>
</reference>
<name>A0A699TIT8_TANCI</name>
<comment type="caution">
    <text evidence="1">The sequence shown here is derived from an EMBL/GenBank/DDBJ whole genome shotgun (WGS) entry which is preliminary data.</text>
</comment>
<evidence type="ECO:0000313" key="1">
    <source>
        <dbReference type="EMBL" id="GFD09118.1"/>
    </source>
</evidence>